<keyword evidence="3" id="KW-1185">Reference proteome</keyword>
<dbReference type="Gene3D" id="1.10.1240.10">
    <property type="entry name" value="Methionine synthase domain"/>
    <property type="match status" value="1"/>
</dbReference>
<dbReference type="Proteomes" id="UP000198535">
    <property type="component" value="Unassembled WGS sequence"/>
</dbReference>
<gene>
    <name evidence="2" type="ORF">SAMN04488696_0012</name>
</gene>
<protein>
    <submittedName>
        <fullName evidence="2">B12 binding domain-containing protein</fullName>
    </submittedName>
</protein>
<evidence type="ECO:0000313" key="3">
    <source>
        <dbReference type="Proteomes" id="UP000198535"/>
    </source>
</evidence>
<proteinExistence type="predicted"/>
<dbReference type="RefSeq" id="WP_091931478.1">
    <property type="nucleotide sequence ID" value="NZ_FOUJ01000001.1"/>
</dbReference>
<dbReference type="InterPro" id="IPR036594">
    <property type="entry name" value="Meth_synthase_dom"/>
</dbReference>
<dbReference type="InterPro" id="IPR003759">
    <property type="entry name" value="Cbl-bd_cap"/>
</dbReference>
<dbReference type="SUPFAM" id="SSF47644">
    <property type="entry name" value="Methionine synthase domain"/>
    <property type="match status" value="1"/>
</dbReference>
<reference evidence="3" key="1">
    <citation type="submission" date="2016-10" db="EMBL/GenBank/DDBJ databases">
        <authorList>
            <person name="Varghese N."/>
            <person name="Submissions S."/>
        </authorList>
    </citation>
    <scope>NUCLEOTIDE SEQUENCE [LARGE SCALE GENOMIC DNA]</scope>
    <source>
        <strain evidence="3">Mob M</strain>
    </source>
</reference>
<sequence length="105" mass="11442">MNDNDSTKKELINKAKNSVINFNDAEATNAAMETIRSGIDPVDVIEEGFIEGMKTIGDRFEEGKLSLMDILTASKTMNKGISILKPAAISAHEDSCFFGNLMLTL</sequence>
<dbReference type="PROSITE" id="PS51337">
    <property type="entry name" value="B12_BINDING_NTER"/>
    <property type="match status" value="1"/>
</dbReference>
<feature type="domain" description="B12-binding N-terminal" evidence="1">
    <location>
        <begin position="2"/>
        <end position="96"/>
    </location>
</feature>
<name>A0A1I4NFF7_9EURY</name>
<dbReference type="OrthoDB" id="123296at2157"/>
<accession>A0A1I4NFF7</accession>
<dbReference type="STRING" id="487685.SAMN04488696_0012"/>
<organism evidence="2 3">
    <name type="scientific">Methanolobus profundi</name>
    <dbReference type="NCBI Taxonomy" id="487685"/>
    <lineage>
        <taxon>Archaea</taxon>
        <taxon>Methanobacteriati</taxon>
        <taxon>Methanobacteriota</taxon>
        <taxon>Stenosarchaea group</taxon>
        <taxon>Methanomicrobia</taxon>
        <taxon>Methanosarcinales</taxon>
        <taxon>Methanosarcinaceae</taxon>
        <taxon>Methanolobus</taxon>
    </lineage>
</organism>
<dbReference type="SMART" id="SM01018">
    <property type="entry name" value="B12-binding_2"/>
    <property type="match status" value="1"/>
</dbReference>
<dbReference type="EMBL" id="FOUJ01000001">
    <property type="protein sequence ID" value="SFM14231.1"/>
    <property type="molecule type" value="Genomic_DNA"/>
</dbReference>
<dbReference type="Pfam" id="PF02607">
    <property type="entry name" value="B12-binding_2"/>
    <property type="match status" value="1"/>
</dbReference>
<dbReference type="AlphaFoldDB" id="A0A1I4NFF7"/>
<evidence type="ECO:0000313" key="2">
    <source>
        <dbReference type="EMBL" id="SFM14231.1"/>
    </source>
</evidence>
<evidence type="ECO:0000259" key="1">
    <source>
        <dbReference type="PROSITE" id="PS51337"/>
    </source>
</evidence>